<evidence type="ECO:0000256" key="1">
    <source>
        <dbReference type="SAM" id="MobiDB-lite"/>
    </source>
</evidence>
<dbReference type="InterPro" id="IPR036188">
    <property type="entry name" value="FAD/NAD-bd_sf"/>
</dbReference>
<feature type="compositionally biased region" description="Basic and acidic residues" evidence="1">
    <location>
        <begin position="117"/>
        <end position="142"/>
    </location>
</feature>
<dbReference type="Proteomes" id="UP000707451">
    <property type="component" value="Unassembled WGS sequence"/>
</dbReference>
<protein>
    <recommendedName>
        <fullName evidence="4">FAD-binding domain-containing protein</fullName>
    </recommendedName>
</protein>
<keyword evidence="3" id="KW-1185">Reference proteome</keyword>
<organism evidence="2 3">
    <name type="scientific">Linnemannia hyalina</name>
    <dbReference type="NCBI Taxonomy" id="64524"/>
    <lineage>
        <taxon>Eukaryota</taxon>
        <taxon>Fungi</taxon>
        <taxon>Fungi incertae sedis</taxon>
        <taxon>Mucoromycota</taxon>
        <taxon>Mortierellomycotina</taxon>
        <taxon>Mortierellomycetes</taxon>
        <taxon>Mortierellales</taxon>
        <taxon>Mortierellaceae</taxon>
        <taxon>Linnemannia</taxon>
    </lineage>
</organism>
<evidence type="ECO:0000313" key="3">
    <source>
        <dbReference type="Proteomes" id="UP000707451"/>
    </source>
</evidence>
<dbReference type="Gene3D" id="3.50.50.60">
    <property type="entry name" value="FAD/NAD(P)-binding domain"/>
    <property type="match status" value="1"/>
</dbReference>
<sequence>MLRAINAMQDAVVLANCIYEMKSSSHDDIKGALKDYKKQRYAHAKQQVESSNTAGKILYGQNWFEKFMRKAVLAWLPKSFEKSNLTKAGSYRPQASFIPQAPVRGTVPVLPQKPSKRYQEGLKRHQQEMKEEEGVKEEKVEQQAETQAF</sequence>
<feature type="region of interest" description="Disordered" evidence="1">
    <location>
        <begin position="102"/>
        <end position="149"/>
    </location>
</feature>
<proteinExistence type="predicted"/>
<comment type="caution">
    <text evidence="2">The sequence shown here is derived from an EMBL/GenBank/DDBJ whole genome shotgun (WGS) entry which is preliminary data.</text>
</comment>
<dbReference type="OrthoDB" id="1878542at2759"/>
<reference evidence="2" key="1">
    <citation type="submission" date="2021-06" db="EMBL/GenBank/DDBJ databases">
        <title>Genome Sequence of Mortierella hyaline Strain SCG-10, a Cold-Adapted, Nitrate-Reducing Fungus Isolated from Soil in Minnesota, USA.</title>
        <authorList>
            <person name="Aldossari N."/>
        </authorList>
    </citation>
    <scope>NUCLEOTIDE SEQUENCE</scope>
    <source>
        <strain evidence="2">SCG-10</strain>
    </source>
</reference>
<accession>A0A9P8BT35</accession>
<dbReference type="EMBL" id="JAHRHY010000009">
    <property type="protein sequence ID" value="KAG9066818.1"/>
    <property type="molecule type" value="Genomic_DNA"/>
</dbReference>
<name>A0A9P8BT35_9FUNG</name>
<gene>
    <name evidence="2" type="ORF">KI688_012730</name>
</gene>
<evidence type="ECO:0000313" key="2">
    <source>
        <dbReference type="EMBL" id="KAG9066818.1"/>
    </source>
</evidence>
<evidence type="ECO:0008006" key="4">
    <source>
        <dbReference type="Google" id="ProtNLM"/>
    </source>
</evidence>
<dbReference type="AlphaFoldDB" id="A0A9P8BT35"/>
<dbReference type="SUPFAM" id="SSF51905">
    <property type="entry name" value="FAD/NAD(P)-binding domain"/>
    <property type="match status" value="1"/>
</dbReference>